<sequence>MEGVGIAKVEFRCVLGCDIVLDSCSSGEEGEQCGVLFTLAGNDLNLADGKGLTIISDGHKGLIEAVGSGLPEAEHRQCTRHIYANFKKKWSESPSHKTVFITPEEHAMNMDEEALRETLRQEEKDQRKNEEIMRENEEHDRAWEAYADDYKDWNDDLENVFMKHIHHIAPNQAIQTQESQAPINFTPNQDPFIANQDPFAKNQDSVAANQDPVAADLQKKRKRKGKKPVEFIPDEEVVAADEPQVTEDVQKKRKRQGNKPASD</sequence>
<dbReference type="Pfam" id="PF00872">
    <property type="entry name" value="Transposase_mut"/>
    <property type="match status" value="1"/>
</dbReference>
<name>A0A6L2JL25_TANCI</name>
<organism evidence="5">
    <name type="scientific">Tanacetum cinerariifolium</name>
    <name type="common">Dalmatian daisy</name>
    <name type="synonym">Chrysanthemum cinerariifolium</name>
    <dbReference type="NCBI Taxonomy" id="118510"/>
    <lineage>
        <taxon>Eukaryota</taxon>
        <taxon>Viridiplantae</taxon>
        <taxon>Streptophyta</taxon>
        <taxon>Embryophyta</taxon>
        <taxon>Tracheophyta</taxon>
        <taxon>Spermatophyta</taxon>
        <taxon>Magnoliopsida</taxon>
        <taxon>eudicotyledons</taxon>
        <taxon>Gunneridae</taxon>
        <taxon>Pentapetalae</taxon>
        <taxon>asterids</taxon>
        <taxon>campanulids</taxon>
        <taxon>Asterales</taxon>
        <taxon>Asteraceae</taxon>
        <taxon>Asteroideae</taxon>
        <taxon>Anthemideae</taxon>
        <taxon>Anthemidinae</taxon>
        <taxon>Tanacetum</taxon>
    </lineage>
</organism>
<evidence type="ECO:0000256" key="4">
    <source>
        <dbReference type="SAM" id="MobiDB-lite"/>
    </source>
</evidence>
<gene>
    <name evidence="5" type="ORF">Tci_009711</name>
</gene>
<dbReference type="InterPro" id="IPR001207">
    <property type="entry name" value="Transposase_mutator"/>
</dbReference>
<proteinExistence type="predicted"/>
<evidence type="ECO:0000313" key="5">
    <source>
        <dbReference type="EMBL" id="GEU37733.1"/>
    </source>
</evidence>
<dbReference type="GO" id="GO:0003677">
    <property type="term" value="F:DNA binding"/>
    <property type="evidence" value="ECO:0007669"/>
    <property type="project" value="UniProtKB-KW"/>
</dbReference>
<keyword evidence="1" id="KW-0815">Transposition</keyword>
<dbReference type="PANTHER" id="PTHR31973:SF187">
    <property type="entry name" value="MUTATOR TRANSPOSASE MUDRA PROTEIN"/>
    <property type="match status" value="1"/>
</dbReference>
<feature type="region of interest" description="Disordered" evidence="4">
    <location>
        <begin position="209"/>
        <end position="263"/>
    </location>
</feature>
<keyword evidence="3" id="KW-0233">DNA recombination</keyword>
<dbReference type="AlphaFoldDB" id="A0A6L2JL25"/>
<comment type="caution">
    <text evidence="5">The sequence shown here is derived from an EMBL/GenBank/DDBJ whole genome shotgun (WGS) entry which is preliminary data.</text>
</comment>
<dbReference type="EMBL" id="BKCJ010000966">
    <property type="protein sequence ID" value="GEU37733.1"/>
    <property type="molecule type" value="Genomic_DNA"/>
</dbReference>
<dbReference type="PANTHER" id="PTHR31973">
    <property type="entry name" value="POLYPROTEIN, PUTATIVE-RELATED"/>
    <property type="match status" value="1"/>
</dbReference>
<accession>A0A6L2JL25</accession>
<evidence type="ECO:0000256" key="1">
    <source>
        <dbReference type="ARBA" id="ARBA00022578"/>
    </source>
</evidence>
<reference evidence="5" key="1">
    <citation type="journal article" date="2019" name="Sci. Rep.">
        <title>Draft genome of Tanacetum cinerariifolium, the natural source of mosquito coil.</title>
        <authorList>
            <person name="Yamashiro T."/>
            <person name="Shiraishi A."/>
            <person name="Satake H."/>
            <person name="Nakayama K."/>
        </authorList>
    </citation>
    <scope>NUCLEOTIDE SEQUENCE</scope>
</reference>
<dbReference type="GO" id="GO:0006313">
    <property type="term" value="P:DNA transposition"/>
    <property type="evidence" value="ECO:0007669"/>
    <property type="project" value="InterPro"/>
</dbReference>
<keyword evidence="2" id="KW-0238">DNA-binding</keyword>
<protein>
    <submittedName>
        <fullName evidence="5">Multidrug resistance-associated protein 5</fullName>
    </submittedName>
</protein>
<dbReference type="GO" id="GO:0004803">
    <property type="term" value="F:transposase activity"/>
    <property type="evidence" value="ECO:0007669"/>
    <property type="project" value="InterPro"/>
</dbReference>
<evidence type="ECO:0000256" key="3">
    <source>
        <dbReference type="ARBA" id="ARBA00023172"/>
    </source>
</evidence>
<evidence type="ECO:0000256" key="2">
    <source>
        <dbReference type="ARBA" id="ARBA00023125"/>
    </source>
</evidence>